<dbReference type="Gene3D" id="3.90.25.10">
    <property type="entry name" value="UDP-galactose 4-epimerase, domain 1"/>
    <property type="match status" value="1"/>
</dbReference>
<dbReference type="AlphaFoldDB" id="A0A1M7BDF0"/>
<reference evidence="2 3" key="1">
    <citation type="submission" date="2016-11" db="EMBL/GenBank/DDBJ databases">
        <authorList>
            <person name="Jaros S."/>
            <person name="Januszkiewicz K."/>
            <person name="Wedrychowicz H."/>
        </authorList>
    </citation>
    <scope>NUCLEOTIDE SEQUENCE [LARGE SCALE GENOMIC DNA]</scope>
    <source>
        <strain evidence="2 3">GAS499</strain>
    </source>
</reference>
<dbReference type="SUPFAM" id="SSF51735">
    <property type="entry name" value="NAD(P)-binding Rossmann-fold domains"/>
    <property type="match status" value="1"/>
</dbReference>
<proteinExistence type="predicted"/>
<accession>A0A1M7BDF0</accession>
<gene>
    <name evidence="2" type="ORF">SAMN05444159_6118</name>
</gene>
<dbReference type="InterPro" id="IPR013445">
    <property type="entry name" value="CDP_4_6_deHydtase"/>
</dbReference>
<dbReference type="InterPro" id="IPR036291">
    <property type="entry name" value="NAD(P)-bd_dom_sf"/>
</dbReference>
<evidence type="ECO:0000313" key="3">
    <source>
        <dbReference type="Proteomes" id="UP000189935"/>
    </source>
</evidence>
<dbReference type="RefSeq" id="WP_079545572.1">
    <property type="nucleotide sequence ID" value="NZ_LT670844.1"/>
</dbReference>
<evidence type="ECO:0000259" key="1">
    <source>
        <dbReference type="Pfam" id="PF16363"/>
    </source>
</evidence>
<dbReference type="Pfam" id="PF16363">
    <property type="entry name" value="GDP_Man_Dehyd"/>
    <property type="match status" value="1"/>
</dbReference>
<evidence type="ECO:0000313" key="2">
    <source>
        <dbReference type="EMBL" id="SHL53032.1"/>
    </source>
</evidence>
<dbReference type="OrthoDB" id="9801785at2"/>
<dbReference type="PANTHER" id="PTHR43000">
    <property type="entry name" value="DTDP-D-GLUCOSE 4,6-DEHYDRATASE-RELATED"/>
    <property type="match status" value="1"/>
</dbReference>
<dbReference type="NCBIfam" id="TIGR02622">
    <property type="entry name" value="CDP_4_6_dhtase"/>
    <property type="match status" value="1"/>
</dbReference>
<sequence length="357" mass="39403">MIDQAFWNGRRVFLTGHTGFKGAWMVLLLRSLGAEVRGFALPPDHKQGLFEIARVADDVDHRIGDIRDPAALEAALAEAKPSLVIHMAAQSLVRMSYDAPVETYATNIMGTVHLLDAVRRTTGIRAVVVVTSDKCYENRGVARGFREADAMGGHDPYSSSKGCAELVTAAYRDSFFHAPGSVRVASARAGNVIGGGDWARDRLVPDMMRSFMDDNVVRIRSPSAIRPWQHVLDPLLGYLKLAQHLVGGSDGVAEGWNFGPGEESEVPVSTLVEQLARRWGPRARWQLDEGEHPHEAAYLKLDCSKARTRLGWRPLVGLDLALQMTCDWYLALAEGKDMRQVSTRQIESVMEKALHHA</sequence>
<feature type="domain" description="NAD(P)-binding" evidence="1">
    <location>
        <begin position="14"/>
        <end position="323"/>
    </location>
</feature>
<dbReference type="Proteomes" id="UP000189935">
    <property type="component" value="Chromosome I"/>
</dbReference>
<name>A0A1M7BDF0_9BRAD</name>
<dbReference type="CDD" id="cd05252">
    <property type="entry name" value="CDP_GD_SDR_e"/>
    <property type="match status" value="1"/>
</dbReference>
<protein>
    <submittedName>
        <fullName evidence="2">CDP-glucose 4,6-dehydratase</fullName>
    </submittedName>
</protein>
<organism evidence="2 3">
    <name type="scientific">Bradyrhizobium lablabi</name>
    <dbReference type="NCBI Taxonomy" id="722472"/>
    <lineage>
        <taxon>Bacteria</taxon>
        <taxon>Pseudomonadati</taxon>
        <taxon>Pseudomonadota</taxon>
        <taxon>Alphaproteobacteria</taxon>
        <taxon>Hyphomicrobiales</taxon>
        <taxon>Nitrobacteraceae</taxon>
        <taxon>Bradyrhizobium</taxon>
    </lineage>
</organism>
<dbReference type="EMBL" id="LT670844">
    <property type="protein sequence ID" value="SHL53032.1"/>
    <property type="molecule type" value="Genomic_DNA"/>
</dbReference>
<dbReference type="Gene3D" id="3.40.50.720">
    <property type="entry name" value="NAD(P)-binding Rossmann-like Domain"/>
    <property type="match status" value="1"/>
</dbReference>
<dbReference type="InterPro" id="IPR016040">
    <property type="entry name" value="NAD(P)-bd_dom"/>
</dbReference>